<evidence type="ECO:0000256" key="5">
    <source>
        <dbReference type="ARBA" id="ARBA00023274"/>
    </source>
</evidence>
<protein>
    <recommendedName>
        <fullName evidence="6">Ribosomal protein</fullName>
    </recommendedName>
</protein>
<name>A0A837IDB7_9BACT</name>
<dbReference type="PROSITE" id="PS01199">
    <property type="entry name" value="RIBOSOMAL_L1"/>
    <property type="match status" value="1"/>
</dbReference>
<dbReference type="GO" id="GO:0005840">
    <property type="term" value="C:ribosome"/>
    <property type="evidence" value="ECO:0007669"/>
    <property type="project" value="UniProtKB-KW"/>
</dbReference>
<evidence type="ECO:0000256" key="1">
    <source>
        <dbReference type="ARBA" id="ARBA00010531"/>
    </source>
</evidence>
<dbReference type="Pfam" id="PF00687">
    <property type="entry name" value="Ribosomal_L1"/>
    <property type="match status" value="1"/>
</dbReference>
<organism evidence="8 9">
    <name type="scientific">Candidatus Collierbacteria bacterium GW2011_GWB2_45_17</name>
    <dbReference type="NCBI Taxonomy" id="1618388"/>
    <lineage>
        <taxon>Bacteria</taxon>
        <taxon>Candidatus Collieribacteriota</taxon>
    </lineage>
</organism>
<accession>A0A837IDB7</accession>
<evidence type="ECO:0000256" key="3">
    <source>
        <dbReference type="ARBA" id="ARBA00022845"/>
    </source>
</evidence>
<dbReference type="CDD" id="cd00403">
    <property type="entry name" value="Ribosomal_L1"/>
    <property type="match status" value="1"/>
</dbReference>
<comment type="similarity">
    <text evidence="1 6">Belongs to the universal ribosomal protein uL1 family.</text>
</comment>
<evidence type="ECO:0000256" key="4">
    <source>
        <dbReference type="ARBA" id="ARBA00022980"/>
    </source>
</evidence>
<dbReference type="InterPro" id="IPR023673">
    <property type="entry name" value="Ribosomal_uL1_CS"/>
</dbReference>
<dbReference type="InterPro" id="IPR016095">
    <property type="entry name" value="Ribosomal_uL1_3-a/b-sand"/>
</dbReference>
<keyword evidence="4 6" id="KW-0689">Ribosomal protein</keyword>
<proteinExistence type="inferred from homology"/>
<dbReference type="SUPFAM" id="SSF56808">
    <property type="entry name" value="Ribosomal protein L1"/>
    <property type="match status" value="1"/>
</dbReference>
<comment type="caution">
    <text evidence="8">The sequence shown here is derived from an EMBL/GenBank/DDBJ whole genome shotgun (WGS) entry which is preliminary data.</text>
</comment>
<keyword evidence="3" id="KW-0810">Translation regulation</keyword>
<evidence type="ECO:0000313" key="9">
    <source>
        <dbReference type="Proteomes" id="UP000034078"/>
    </source>
</evidence>
<keyword evidence="5 6" id="KW-0687">Ribonucleoprotein</keyword>
<dbReference type="AlphaFoldDB" id="A0A837IDB7"/>
<keyword evidence="2" id="KW-0678">Repressor</keyword>
<dbReference type="GO" id="GO:0006417">
    <property type="term" value="P:regulation of translation"/>
    <property type="evidence" value="ECO:0007669"/>
    <property type="project" value="UniProtKB-KW"/>
</dbReference>
<evidence type="ECO:0000256" key="2">
    <source>
        <dbReference type="ARBA" id="ARBA00022491"/>
    </source>
</evidence>
<dbReference type="InterPro" id="IPR028364">
    <property type="entry name" value="Ribosomal_uL1/biogenesis"/>
</dbReference>
<evidence type="ECO:0000256" key="6">
    <source>
        <dbReference type="RuleBase" id="RU000659"/>
    </source>
</evidence>
<reference evidence="8 9" key="1">
    <citation type="journal article" date="2015" name="Nature">
        <title>rRNA introns, odd ribosomes, and small enigmatic genomes across a large radiation of phyla.</title>
        <authorList>
            <person name="Brown C.T."/>
            <person name="Hug L.A."/>
            <person name="Thomas B.C."/>
            <person name="Sharon I."/>
            <person name="Castelle C.J."/>
            <person name="Singh A."/>
            <person name="Wilkins M.J."/>
            <person name="Williams K.H."/>
            <person name="Banfield J.F."/>
        </authorList>
    </citation>
    <scope>NUCLEOTIDE SEQUENCE [LARGE SCALE GENOMIC DNA]</scope>
</reference>
<dbReference type="Gene3D" id="3.30.190.20">
    <property type="match status" value="1"/>
</dbReference>
<evidence type="ECO:0000256" key="7">
    <source>
        <dbReference type="SAM" id="MobiDB-lite"/>
    </source>
</evidence>
<gene>
    <name evidence="8" type="ORF">UX01_C0019G0008</name>
</gene>
<dbReference type="Gene3D" id="3.40.50.790">
    <property type="match status" value="1"/>
</dbReference>
<evidence type="ECO:0000313" key="8">
    <source>
        <dbReference type="EMBL" id="KKT98869.1"/>
    </source>
</evidence>
<feature type="region of interest" description="Disordered" evidence="7">
    <location>
        <begin position="73"/>
        <end position="93"/>
    </location>
</feature>
<dbReference type="PANTHER" id="PTHR36427">
    <property type="entry name" value="54S RIBOSOMAL PROTEIN L1, MITOCHONDRIAL"/>
    <property type="match status" value="1"/>
</dbReference>
<dbReference type="Proteomes" id="UP000034078">
    <property type="component" value="Unassembled WGS sequence"/>
</dbReference>
<dbReference type="EMBL" id="LCKO01000019">
    <property type="protein sequence ID" value="KKT98869.1"/>
    <property type="molecule type" value="Genomic_DNA"/>
</dbReference>
<sequence>MTKINWKELYQDLPTHVAKALRDARMKPEQIVVKEDGELMAIEGITEKDVESIRLLYNTDISVIADVGVERAQPAEPVDSTPTPARTPLPPRKRGKKYKAMAKTIKKGELYEIAKAVEKLAKLAEKSKIKTVELTLNTLDTGLRGELKLPHSTGKEVKIAIFSDKVVADIEKGKFDFSILLATPADMPKLARLAKVLGPKGLMPNPKSGTVTDNPEKRMAELTAGGTLPYKTEAKFPIIHLALGKITQDKKDLIENITESLRSIGITKIKSAYLACTHTPSFKLHLGTL</sequence>
<dbReference type="InterPro" id="IPR023674">
    <property type="entry name" value="Ribosomal_uL1-like"/>
</dbReference>
<dbReference type="PANTHER" id="PTHR36427:SF3">
    <property type="entry name" value="LARGE RIBOSOMAL SUBUNIT PROTEIN UL1M"/>
    <property type="match status" value="1"/>
</dbReference>
<dbReference type="GO" id="GO:1990904">
    <property type="term" value="C:ribonucleoprotein complex"/>
    <property type="evidence" value="ECO:0007669"/>
    <property type="project" value="UniProtKB-KW"/>
</dbReference>